<accession>A0A176Z2A6</accession>
<dbReference type="Proteomes" id="UP000077173">
    <property type="component" value="Unassembled WGS sequence"/>
</dbReference>
<evidence type="ECO:0000313" key="2">
    <source>
        <dbReference type="Proteomes" id="UP000077173"/>
    </source>
</evidence>
<protein>
    <submittedName>
        <fullName evidence="1">Uncharacterized protein</fullName>
    </submittedName>
</protein>
<reference evidence="1 2" key="1">
    <citation type="submission" date="2016-02" db="EMBL/GenBank/DDBJ databases">
        <title>Draft genome sequence of the strain BR 10247T Bradyrhizobium neotropicale isolated from nodules of Centrolobium paraense.</title>
        <authorList>
            <person name="Simoes-Araujo J.L."/>
            <person name="Barauna A.C."/>
            <person name="Silva K."/>
            <person name="Zilli J.E."/>
        </authorList>
    </citation>
    <scope>NUCLEOTIDE SEQUENCE [LARGE SCALE GENOMIC DNA]</scope>
    <source>
        <strain evidence="1 2">BR 10247</strain>
    </source>
</reference>
<comment type="caution">
    <text evidence="1">The sequence shown here is derived from an EMBL/GenBank/DDBJ whole genome shotgun (WGS) entry which is preliminary data.</text>
</comment>
<evidence type="ECO:0000313" key="1">
    <source>
        <dbReference type="EMBL" id="OAF13915.1"/>
    </source>
</evidence>
<organism evidence="1 2">
    <name type="scientific">Bradyrhizobium neotropicale</name>
    <dbReference type="NCBI Taxonomy" id="1497615"/>
    <lineage>
        <taxon>Bacteria</taxon>
        <taxon>Pseudomonadati</taxon>
        <taxon>Pseudomonadota</taxon>
        <taxon>Alphaproteobacteria</taxon>
        <taxon>Hyphomicrobiales</taxon>
        <taxon>Nitrobacteraceae</taxon>
        <taxon>Bradyrhizobium</taxon>
    </lineage>
</organism>
<keyword evidence="2" id="KW-1185">Reference proteome</keyword>
<gene>
    <name evidence="1" type="ORF">AXW67_18205</name>
</gene>
<dbReference type="GeneID" id="32581672"/>
<dbReference type="EMBL" id="LSEF01000073">
    <property type="protein sequence ID" value="OAF13915.1"/>
    <property type="molecule type" value="Genomic_DNA"/>
</dbReference>
<dbReference type="AlphaFoldDB" id="A0A176Z2A6"/>
<name>A0A176Z2A6_9BRAD</name>
<proteinExistence type="predicted"/>
<sequence length="69" mass="7745">MSFEPTKTDHASLDQFLETVLDAYKAGRADRNSCVGAIAHVMTAAAIDNETEFKNYIRLTEEKIFDFGE</sequence>